<sequence length="184" mass="19931">MSNPADAITLAISKLTIDAQSHSSSPSRPSQEVLNLLTEGHHALLSYIGELHSCFADCRYCATDTAARDVDVVVPEMIAFCHRYFEDCGDGCPFGGDCVDCQEEAGGEGGGEEEREVDVMGEGTGAMEVEGDLEAMSGAEEEEEDEDMEMLDDMGSEKLKGVRDMELEESGRIVMDDKGEMQML</sequence>
<dbReference type="AlphaFoldDB" id="A0A4U7B9K7"/>
<dbReference type="Proteomes" id="UP000308133">
    <property type="component" value="Unassembled WGS sequence"/>
</dbReference>
<comment type="caution">
    <text evidence="2">The sequence shown here is derived from an EMBL/GenBank/DDBJ whole genome shotgun (WGS) entry which is preliminary data.</text>
</comment>
<evidence type="ECO:0000313" key="3">
    <source>
        <dbReference type="Proteomes" id="UP000308133"/>
    </source>
</evidence>
<name>A0A4U7B9K7_9PEZI</name>
<evidence type="ECO:0000313" key="2">
    <source>
        <dbReference type="EMBL" id="TKX24934.1"/>
    </source>
</evidence>
<gene>
    <name evidence="2" type="ORF">C1H76_2887</name>
</gene>
<proteinExistence type="predicted"/>
<evidence type="ECO:0000256" key="1">
    <source>
        <dbReference type="SAM" id="MobiDB-lite"/>
    </source>
</evidence>
<accession>A0A4U7B9K7</accession>
<reference evidence="2 3" key="1">
    <citation type="submission" date="2018-02" db="EMBL/GenBank/DDBJ databases">
        <title>Draft genome sequences of Elsinoe sp., causing black scab on jojoba.</title>
        <authorList>
            <person name="Stodart B."/>
            <person name="Jeffress S."/>
            <person name="Ash G."/>
            <person name="Arun Chinnappa K."/>
        </authorList>
    </citation>
    <scope>NUCLEOTIDE SEQUENCE [LARGE SCALE GENOMIC DNA]</scope>
    <source>
        <strain evidence="2 3">Hillstone_2</strain>
    </source>
</reference>
<organism evidence="2 3">
    <name type="scientific">Elsinoe australis</name>
    <dbReference type="NCBI Taxonomy" id="40998"/>
    <lineage>
        <taxon>Eukaryota</taxon>
        <taxon>Fungi</taxon>
        <taxon>Dikarya</taxon>
        <taxon>Ascomycota</taxon>
        <taxon>Pezizomycotina</taxon>
        <taxon>Dothideomycetes</taxon>
        <taxon>Dothideomycetidae</taxon>
        <taxon>Myriangiales</taxon>
        <taxon>Elsinoaceae</taxon>
        <taxon>Elsinoe</taxon>
    </lineage>
</organism>
<feature type="region of interest" description="Disordered" evidence="1">
    <location>
        <begin position="156"/>
        <end position="184"/>
    </location>
</feature>
<dbReference type="EMBL" id="PTQR01000037">
    <property type="protein sequence ID" value="TKX24934.1"/>
    <property type="molecule type" value="Genomic_DNA"/>
</dbReference>
<protein>
    <submittedName>
        <fullName evidence="2">Uncharacterized protein</fullName>
    </submittedName>
</protein>